<evidence type="ECO:0008006" key="3">
    <source>
        <dbReference type="Google" id="ProtNLM"/>
    </source>
</evidence>
<dbReference type="SUPFAM" id="SSF103642">
    <property type="entry name" value="Sec-C motif"/>
    <property type="match status" value="1"/>
</dbReference>
<organism evidence="1 2">
    <name type="scientific">Amphibacillus indicireducens</name>
    <dbReference type="NCBI Taxonomy" id="1076330"/>
    <lineage>
        <taxon>Bacteria</taxon>
        <taxon>Bacillati</taxon>
        <taxon>Bacillota</taxon>
        <taxon>Bacilli</taxon>
        <taxon>Bacillales</taxon>
        <taxon>Bacillaceae</taxon>
        <taxon>Amphibacillus</taxon>
    </lineage>
</organism>
<dbReference type="EMBL" id="BAABDL010000071">
    <property type="protein sequence ID" value="GAA4068597.1"/>
    <property type="molecule type" value="Genomic_DNA"/>
</dbReference>
<evidence type="ECO:0000313" key="2">
    <source>
        <dbReference type="Proteomes" id="UP001501734"/>
    </source>
</evidence>
<gene>
    <name evidence="1" type="ORF">GCM10022410_13150</name>
</gene>
<proteinExistence type="predicted"/>
<reference evidence="2" key="1">
    <citation type="journal article" date="2019" name="Int. J. Syst. Evol. Microbiol.">
        <title>The Global Catalogue of Microorganisms (GCM) 10K type strain sequencing project: providing services to taxonomists for standard genome sequencing and annotation.</title>
        <authorList>
            <consortium name="The Broad Institute Genomics Platform"/>
            <consortium name="The Broad Institute Genome Sequencing Center for Infectious Disease"/>
            <person name="Wu L."/>
            <person name="Ma J."/>
        </authorList>
    </citation>
    <scope>NUCLEOTIDE SEQUENCE [LARGE SCALE GENOMIC DNA]</scope>
    <source>
        <strain evidence="2">JCM 17250</strain>
    </source>
</reference>
<dbReference type="Gene3D" id="3.10.450.50">
    <property type="match status" value="1"/>
</dbReference>
<dbReference type="Proteomes" id="UP001501734">
    <property type="component" value="Unassembled WGS sequence"/>
</dbReference>
<keyword evidence="2" id="KW-1185">Reference proteome</keyword>
<dbReference type="InterPro" id="IPR004027">
    <property type="entry name" value="SEC_C_motif"/>
</dbReference>
<dbReference type="SUPFAM" id="SSF81901">
    <property type="entry name" value="HCP-like"/>
    <property type="match status" value="1"/>
</dbReference>
<name>A0ABP7VJJ4_9BACI</name>
<dbReference type="Gene3D" id="1.25.40.10">
    <property type="entry name" value="Tetratricopeptide repeat domain"/>
    <property type="match status" value="1"/>
</dbReference>
<dbReference type="Pfam" id="PF02810">
    <property type="entry name" value="SEC-C"/>
    <property type="match status" value="1"/>
</dbReference>
<accession>A0ABP7VJJ4</accession>
<comment type="caution">
    <text evidence="1">The sequence shown here is derived from an EMBL/GenBank/DDBJ whole genome shotgun (WGS) entry which is preliminary data.</text>
</comment>
<dbReference type="InterPro" id="IPR011990">
    <property type="entry name" value="TPR-like_helical_dom_sf"/>
</dbReference>
<dbReference type="RefSeq" id="WP_344911531.1">
    <property type="nucleotide sequence ID" value="NZ_BAABDL010000071.1"/>
</dbReference>
<protein>
    <recommendedName>
        <fullName evidence="3">SEC-C motif-containing protein</fullName>
    </recommendedName>
</protein>
<sequence length="313" mass="36874">MTKVGRNDPCPCGSGKKYKKCCINKQNQVERKPIEPFFNHLSYEEVDELSTEQIIAQLKDLGVPFERDQFLKDIEEYYSAEDISEDWFSDYQLVIGGRMEDFPWLAASILWDRLAKPKNLSMEKMYQLIEDGYDCLGKDDPVSACDHWLKAWEGIKYRVSPVFQTLDYLEERYRGSFYVSEFCQNLEMELFNASLEDPTYLEIRIQYCQEFCRLFPSEDQNIMFNMRRAIADSYGSLKQFNEAEAAFEQLAKDFSDNLWTFIAWGDYYSEKQDRDIQKAKEKYEKALSIGKATNDADAFVVEERLESLEEYPF</sequence>
<evidence type="ECO:0000313" key="1">
    <source>
        <dbReference type="EMBL" id="GAA4068597.1"/>
    </source>
</evidence>